<reference evidence="2 3" key="1">
    <citation type="submission" date="2020-09" db="EMBL/GenBank/DDBJ databases">
        <title>A novel species.</title>
        <authorList>
            <person name="Gao J."/>
        </authorList>
    </citation>
    <scope>NUCLEOTIDE SEQUENCE [LARGE SCALE GENOMIC DNA]</scope>
    <source>
        <strain evidence="2 3">CRXT-Y-14</strain>
    </source>
</reference>
<evidence type="ECO:0000256" key="1">
    <source>
        <dbReference type="SAM" id="SignalP"/>
    </source>
</evidence>
<keyword evidence="1" id="KW-0732">Signal</keyword>
<dbReference type="RefSeq" id="WP_188337984.1">
    <property type="nucleotide sequence ID" value="NZ_CP061281.1"/>
</dbReference>
<evidence type="ECO:0000313" key="2">
    <source>
        <dbReference type="EMBL" id="QNS05289.1"/>
    </source>
</evidence>
<dbReference type="KEGG" id="sxn:IAG42_17895"/>
<feature type="signal peptide" evidence="1">
    <location>
        <begin position="1"/>
        <end position="34"/>
    </location>
</feature>
<organism evidence="2 3">
    <name type="scientific">Streptomyces xanthii</name>
    <dbReference type="NCBI Taxonomy" id="2768069"/>
    <lineage>
        <taxon>Bacteria</taxon>
        <taxon>Bacillati</taxon>
        <taxon>Actinomycetota</taxon>
        <taxon>Actinomycetes</taxon>
        <taxon>Kitasatosporales</taxon>
        <taxon>Streptomycetaceae</taxon>
        <taxon>Streptomyces</taxon>
    </lineage>
</organism>
<name>A0A7H1B984_9ACTN</name>
<keyword evidence="3" id="KW-1185">Reference proteome</keyword>
<gene>
    <name evidence="2" type="ORF">IAG42_17895</name>
</gene>
<protein>
    <submittedName>
        <fullName evidence="2">Uncharacterized protein</fullName>
    </submittedName>
</protein>
<sequence length="57" mass="5469">MSAAQTAVRTRRPSAFRGLLTALAAALVLGGAVAAGTDAGQRGAVGTAASGDSLIWG</sequence>
<dbReference type="EMBL" id="CP061281">
    <property type="protein sequence ID" value="QNS05289.1"/>
    <property type="molecule type" value="Genomic_DNA"/>
</dbReference>
<feature type="chain" id="PRO_5028906013" evidence="1">
    <location>
        <begin position="35"/>
        <end position="57"/>
    </location>
</feature>
<proteinExistence type="predicted"/>
<accession>A0A7H1B984</accession>
<dbReference type="Proteomes" id="UP000516428">
    <property type="component" value="Chromosome"/>
</dbReference>
<dbReference type="AlphaFoldDB" id="A0A7H1B984"/>
<evidence type="ECO:0000313" key="3">
    <source>
        <dbReference type="Proteomes" id="UP000516428"/>
    </source>
</evidence>